<evidence type="ECO:0000313" key="2">
    <source>
        <dbReference type="Proteomes" id="UP000540568"/>
    </source>
</evidence>
<protein>
    <submittedName>
        <fullName evidence="1">Uncharacterized protein</fullName>
    </submittedName>
</protein>
<name>A0A7W3JD52_9MICO</name>
<accession>A0A7W3JD52</accession>
<proteinExistence type="predicted"/>
<organism evidence="1 2">
    <name type="scientific">Promicromonospora sukumoe</name>
    <dbReference type="NCBI Taxonomy" id="88382"/>
    <lineage>
        <taxon>Bacteria</taxon>
        <taxon>Bacillati</taxon>
        <taxon>Actinomycetota</taxon>
        <taxon>Actinomycetes</taxon>
        <taxon>Micrococcales</taxon>
        <taxon>Promicromonosporaceae</taxon>
        <taxon>Promicromonospora</taxon>
    </lineage>
</organism>
<comment type="caution">
    <text evidence="1">The sequence shown here is derived from an EMBL/GenBank/DDBJ whole genome shotgun (WGS) entry which is preliminary data.</text>
</comment>
<dbReference type="RefSeq" id="WP_182619728.1">
    <property type="nucleotide sequence ID" value="NZ_BAAATF010000014.1"/>
</dbReference>
<reference evidence="1 2" key="1">
    <citation type="submission" date="2020-07" db="EMBL/GenBank/DDBJ databases">
        <title>Sequencing the genomes of 1000 actinobacteria strains.</title>
        <authorList>
            <person name="Klenk H.-P."/>
        </authorList>
    </citation>
    <scope>NUCLEOTIDE SEQUENCE [LARGE SCALE GENOMIC DNA]</scope>
    <source>
        <strain evidence="1 2">DSM 44121</strain>
    </source>
</reference>
<keyword evidence="2" id="KW-1185">Reference proteome</keyword>
<sequence length="61" mass="6726">MAVNVDKGLTTAKTYESGQRVTVDSGHLLVQKLSETNHWVNVAIHAPGEWRRAVVTEAKQP</sequence>
<dbReference type="EMBL" id="JACGWV010000002">
    <property type="protein sequence ID" value="MBA8810655.1"/>
    <property type="molecule type" value="Genomic_DNA"/>
</dbReference>
<evidence type="ECO:0000313" key="1">
    <source>
        <dbReference type="EMBL" id="MBA8810655.1"/>
    </source>
</evidence>
<dbReference type="AlphaFoldDB" id="A0A7W3JD52"/>
<dbReference type="Proteomes" id="UP000540568">
    <property type="component" value="Unassembled WGS sequence"/>
</dbReference>
<gene>
    <name evidence="1" type="ORF">FHX71_004631</name>
</gene>